<feature type="non-terminal residue" evidence="2">
    <location>
        <position position="405"/>
    </location>
</feature>
<gene>
    <name evidence="2" type="ORF">S01H1_13431</name>
</gene>
<organism evidence="2">
    <name type="scientific">marine sediment metagenome</name>
    <dbReference type="NCBI Taxonomy" id="412755"/>
    <lineage>
        <taxon>unclassified sequences</taxon>
        <taxon>metagenomes</taxon>
        <taxon>ecological metagenomes</taxon>
    </lineage>
</organism>
<comment type="caution">
    <text evidence="2">The sequence shown here is derived from an EMBL/GenBank/DDBJ whole genome shotgun (WGS) entry which is preliminary data.</text>
</comment>
<name>X0S3X1_9ZZZZ</name>
<evidence type="ECO:0000256" key="1">
    <source>
        <dbReference type="SAM" id="MobiDB-lite"/>
    </source>
</evidence>
<protein>
    <submittedName>
        <fullName evidence="2">Uncharacterized protein</fullName>
    </submittedName>
</protein>
<accession>X0S3X1</accession>
<feature type="region of interest" description="Disordered" evidence="1">
    <location>
        <begin position="329"/>
        <end position="356"/>
    </location>
</feature>
<feature type="non-terminal residue" evidence="2">
    <location>
        <position position="1"/>
    </location>
</feature>
<feature type="compositionally biased region" description="Low complexity" evidence="1">
    <location>
        <begin position="329"/>
        <end position="352"/>
    </location>
</feature>
<reference evidence="2" key="1">
    <citation type="journal article" date="2014" name="Front. Microbiol.">
        <title>High frequency of phylogenetically diverse reductive dehalogenase-homologous genes in deep subseafloor sedimentary metagenomes.</title>
        <authorList>
            <person name="Kawai M."/>
            <person name="Futagami T."/>
            <person name="Toyoda A."/>
            <person name="Takaki Y."/>
            <person name="Nishi S."/>
            <person name="Hori S."/>
            <person name="Arai W."/>
            <person name="Tsubouchi T."/>
            <person name="Morono Y."/>
            <person name="Uchiyama I."/>
            <person name="Ito T."/>
            <person name="Fujiyama A."/>
            <person name="Inagaki F."/>
            <person name="Takami H."/>
        </authorList>
    </citation>
    <scope>NUCLEOTIDE SEQUENCE</scope>
    <source>
        <strain evidence="2">Expedition CK06-06</strain>
    </source>
</reference>
<dbReference type="EMBL" id="BARS01006929">
    <property type="protein sequence ID" value="GAF75773.1"/>
    <property type="molecule type" value="Genomic_DNA"/>
</dbReference>
<sequence length="405" mass="44115">VSLLADIRFKTFSQGIDIASGTDVREAVRQVLPEFGTHLEHMTWDPLSANVATQQTRLWFYPDNVDLTVSAQGDLVVLRRVRMSAASERLEGVERAAAPEQPWTLATVNAINRDYERLAGLFPEMADLDQVVRLLAAFTWLRHAEASGRTIPELDVLLTQRLPELPTPRLYPQLLAFNATPQAGSKDPVDVYERVDVVEALDRLRPIQDRPLQAARRFQRATGLLDPADPDHATLLRDLGAVTPSRRSASELDLMTYRAERVLMHERVLATLDPVPRDVLADRLRAGEKLRIFSIGIGGIDLGMEKVLARAAGQSLDLGAGGFGFGAAPARSSEAGSAAPEAASAPTEPTGPREAWRHDPVGMQETALPEHGLGLPRPVAETVARAAGNLIEIGPAADKKGEFRP</sequence>
<dbReference type="AlphaFoldDB" id="X0S3X1"/>
<proteinExistence type="predicted"/>
<evidence type="ECO:0000313" key="2">
    <source>
        <dbReference type="EMBL" id="GAF75773.1"/>
    </source>
</evidence>